<dbReference type="AlphaFoldDB" id="A0A2U1KXT9"/>
<keyword evidence="1" id="KW-1133">Transmembrane helix</keyword>
<evidence type="ECO:0000256" key="1">
    <source>
        <dbReference type="SAM" id="Phobius"/>
    </source>
</evidence>
<keyword evidence="1" id="KW-0472">Membrane</keyword>
<dbReference type="EMBL" id="PKPP01013031">
    <property type="protein sequence ID" value="PWA41514.1"/>
    <property type="molecule type" value="Genomic_DNA"/>
</dbReference>
<evidence type="ECO:0000313" key="3">
    <source>
        <dbReference type="EMBL" id="PWA41514.1"/>
    </source>
</evidence>
<reference evidence="3 4" key="1">
    <citation type="journal article" date="2018" name="Mol. Plant">
        <title>The genome of Artemisia annua provides insight into the evolution of Asteraceae family and artemisinin biosynthesis.</title>
        <authorList>
            <person name="Shen Q."/>
            <person name="Zhang L."/>
            <person name="Liao Z."/>
            <person name="Wang S."/>
            <person name="Yan T."/>
            <person name="Shi P."/>
            <person name="Liu M."/>
            <person name="Fu X."/>
            <person name="Pan Q."/>
            <person name="Wang Y."/>
            <person name="Lv Z."/>
            <person name="Lu X."/>
            <person name="Zhang F."/>
            <person name="Jiang W."/>
            <person name="Ma Y."/>
            <person name="Chen M."/>
            <person name="Hao X."/>
            <person name="Li L."/>
            <person name="Tang Y."/>
            <person name="Lv G."/>
            <person name="Zhou Y."/>
            <person name="Sun X."/>
            <person name="Brodelius P.E."/>
            <person name="Rose J.K.C."/>
            <person name="Tang K."/>
        </authorList>
    </citation>
    <scope>NUCLEOTIDE SEQUENCE [LARGE SCALE GENOMIC DNA]</scope>
    <source>
        <strain evidence="4">cv. Huhao1</strain>
        <tissue evidence="3">Leaf</tissue>
    </source>
</reference>
<name>A0A2U1KXT9_ARTAN</name>
<dbReference type="Proteomes" id="UP000245207">
    <property type="component" value="Unassembled WGS sequence"/>
</dbReference>
<gene>
    <name evidence="3" type="ORF">CTI12_AA553230</name>
</gene>
<keyword evidence="2" id="KW-0732">Signal</keyword>
<feature type="signal peptide" evidence="2">
    <location>
        <begin position="1"/>
        <end position="26"/>
    </location>
</feature>
<comment type="caution">
    <text evidence="3">The sequence shown here is derived from an EMBL/GenBank/DDBJ whole genome shotgun (WGS) entry which is preliminary data.</text>
</comment>
<accession>A0A2U1KXT9</accession>
<feature type="transmembrane region" description="Helical" evidence="1">
    <location>
        <begin position="50"/>
        <end position="69"/>
    </location>
</feature>
<keyword evidence="1" id="KW-0812">Transmembrane</keyword>
<organism evidence="3 4">
    <name type="scientific">Artemisia annua</name>
    <name type="common">Sweet wormwood</name>
    <dbReference type="NCBI Taxonomy" id="35608"/>
    <lineage>
        <taxon>Eukaryota</taxon>
        <taxon>Viridiplantae</taxon>
        <taxon>Streptophyta</taxon>
        <taxon>Embryophyta</taxon>
        <taxon>Tracheophyta</taxon>
        <taxon>Spermatophyta</taxon>
        <taxon>Magnoliopsida</taxon>
        <taxon>eudicotyledons</taxon>
        <taxon>Gunneridae</taxon>
        <taxon>Pentapetalae</taxon>
        <taxon>asterids</taxon>
        <taxon>campanulids</taxon>
        <taxon>Asterales</taxon>
        <taxon>Asteraceae</taxon>
        <taxon>Asteroideae</taxon>
        <taxon>Anthemideae</taxon>
        <taxon>Artemisiinae</taxon>
        <taxon>Artemisia</taxon>
    </lineage>
</organism>
<evidence type="ECO:0000313" key="4">
    <source>
        <dbReference type="Proteomes" id="UP000245207"/>
    </source>
</evidence>
<proteinExistence type="predicted"/>
<feature type="chain" id="PRO_5015651288" description="Arabinogalactan peptide, AGP" evidence="2">
    <location>
        <begin position="27"/>
        <end position="70"/>
    </location>
</feature>
<evidence type="ECO:0000256" key="2">
    <source>
        <dbReference type="SAM" id="SignalP"/>
    </source>
</evidence>
<keyword evidence="4" id="KW-1185">Reference proteome</keyword>
<protein>
    <recommendedName>
        <fullName evidence="5">Arabinogalactan peptide, AGP</fullName>
    </recommendedName>
</protein>
<sequence>MASNGVFRSAFIAFFILLISATAVFGRDIEYSMAPAPAPMDTGSASSTAISMVFVSAAFLLLSMTGVIFH</sequence>
<evidence type="ECO:0008006" key="5">
    <source>
        <dbReference type="Google" id="ProtNLM"/>
    </source>
</evidence>